<geneLocation type="plasmid" evidence="2">
    <name>pRg502a</name>
</geneLocation>
<evidence type="ECO:0000313" key="1">
    <source>
        <dbReference type="EMBL" id="EPE93633.1"/>
    </source>
</evidence>
<sequence length="167" mass="18177">MEEAIIGLDIAKQVFQVHGINEAGAIVCRRRLRRDDAAEFFKVLPPCLIGIEAGATGHHWARVLTALGHEVRLMPASYVKPYVKRQKNGCDGCRGDLRGGDAADDALRSGEERGATECADAASGPRAFDPAANNAGERLARPLGRVRHRDATGHCRRRNANCVGRRR</sequence>
<dbReference type="AlphaFoldDB" id="S3H5G8"/>
<accession>S3H5G8</accession>
<dbReference type="Proteomes" id="UP000014411">
    <property type="component" value="Unassembled WGS sequence"/>
</dbReference>
<evidence type="ECO:0000313" key="2">
    <source>
        <dbReference type="EMBL" id="EPE93989.1"/>
    </source>
</evidence>
<protein>
    <submittedName>
        <fullName evidence="2">IS1111A/IS1328/IS1533 insertion sequence transposase</fullName>
    </submittedName>
</protein>
<dbReference type="HOGENOM" id="CLU_1593236_0_0_5"/>
<reference evidence="2" key="2">
    <citation type="submission" date="2013-03" db="EMBL/GenBank/DDBJ databases">
        <authorList>
            <person name="Althabegoiti M.J."/>
            <person name="Martinez-Romero E."/>
        </authorList>
    </citation>
    <scope>NUCLEOTIDE SEQUENCE</scope>
    <source>
        <strain evidence="2">CCGE 502</strain>
        <plasmid evidence="2">pRg502a</plasmid>
    </source>
</reference>
<gene>
    <name evidence="2" type="ORF">RGCCGE502_34436</name>
    <name evidence="1" type="ORF">RGCCGE502_34811</name>
</gene>
<comment type="caution">
    <text evidence="2">The sequence shown here is derived from an EMBL/GenBank/DDBJ whole genome shotgun (WGS) entry which is preliminary data.</text>
</comment>
<dbReference type="EMBL" id="AEYE02000038">
    <property type="protein sequence ID" value="EPE93989.1"/>
    <property type="molecule type" value="Genomic_DNA"/>
</dbReference>
<keyword evidence="3" id="KW-1185">Reference proteome</keyword>
<name>S3H5G8_9HYPH</name>
<reference evidence="2 3" key="1">
    <citation type="journal article" date="2012" name="J. Bacteriol.">
        <title>Genome sequence of Rhizobium grahamii CCGE502, a broad-host-range symbiont with low nodulation competitiveness in Phaseolus vulgaris.</title>
        <authorList>
            <person name="Althabegoiti M.J."/>
            <person name="Lozano L."/>
            <person name="Torres-Tejerizo G."/>
            <person name="Ormeno-Orrillo E."/>
            <person name="Rogel M.A."/>
            <person name="Gonzalez V."/>
            <person name="Martinez-Romero E."/>
        </authorList>
    </citation>
    <scope>NUCLEOTIDE SEQUENCE [LARGE SCALE GENOMIC DNA]</scope>
    <source>
        <strain evidence="2 3">CCGE 502</strain>
        <plasmid evidence="2">pRg502a</plasmid>
    </source>
</reference>
<keyword evidence="2" id="KW-0614">Plasmid</keyword>
<proteinExistence type="predicted"/>
<organism evidence="2 3">
    <name type="scientific">Rhizobium grahamii CCGE 502</name>
    <dbReference type="NCBI Taxonomy" id="990285"/>
    <lineage>
        <taxon>Bacteria</taxon>
        <taxon>Pseudomonadati</taxon>
        <taxon>Pseudomonadota</taxon>
        <taxon>Alphaproteobacteria</taxon>
        <taxon>Hyphomicrobiales</taxon>
        <taxon>Rhizobiaceae</taxon>
        <taxon>Rhizobium/Agrobacterium group</taxon>
        <taxon>Rhizobium</taxon>
    </lineage>
</organism>
<dbReference type="EMBL" id="AEYE02000039">
    <property type="protein sequence ID" value="EPE93633.1"/>
    <property type="molecule type" value="Genomic_DNA"/>
</dbReference>
<evidence type="ECO:0000313" key="3">
    <source>
        <dbReference type="Proteomes" id="UP000014411"/>
    </source>
</evidence>